<dbReference type="CDD" id="cd07067">
    <property type="entry name" value="HP_PGM_like"/>
    <property type="match status" value="1"/>
</dbReference>
<dbReference type="PROSITE" id="PS00175">
    <property type="entry name" value="PG_MUTASE"/>
    <property type="match status" value="1"/>
</dbReference>
<dbReference type="AlphaFoldDB" id="A0AAV5RI17"/>
<dbReference type="PIRSF" id="PIRSF000709">
    <property type="entry name" value="6PFK_2-Ptase"/>
    <property type="match status" value="1"/>
</dbReference>
<feature type="active site" description="Proton donor/acceptor" evidence="6">
    <location>
        <position position="299"/>
    </location>
</feature>
<dbReference type="Pfam" id="PF00300">
    <property type="entry name" value="His_Phos_1"/>
    <property type="match status" value="1"/>
</dbReference>
<evidence type="ECO:0000256" key="4">
    <source>
        <dbReference type="ARBA" id="ARBA00022801"/>
    </source>
</evidence>
<comment type="caution">
    <text evidence="9">The sequence shown here is derived from an EMBL/GenBank/DDBJ whole genome shotgun (WGS) entry which is preliminary data.</text>
</comment>
<dbReference type="Proteomes" id="UP001362899">
    <property type="component" value="Unassembled WGS sequence"/>
</dbReference>
<dbReference type="InterPro" id="IPR001345">
    <property type="entry name" value="PG/BPGM_mutase_AS"/>
</dbReference>
<feature type="domain" description="6-phosphofructo-2-kinase" evidence="8">
    <location>
        <begin position="8"/>
        <end position="219"/>
    </location>
</feature>
<dbReference type="GO" id="GO:0006003">
    <property type="term" value="P:fructose 2,6-bisphosphate metabolic process"/>
    <property type="evidence" value="ECO:0007669"/>
    <property type="project" value="InterPro"/>
</dbReference>
<evidence type="ECO:0000256" key="7">
    <source>
        <dbReference type="PIRSR" id="PIRSR613078-2"/>
    </source>
</evidence>
<dbReference type="InterPro" id="IPR029033">
    <property type="entry name" value="His_PPase_superfam"/>
</dbReference>
<evidence type="ECO:0000313" key="9">
    <source>
        <dbReference type="EMBL" id="GMM51164.1"/>
    </source>
</evidence>
<feature type="active site" description="Tele-phosphohistidine intermediate" evidence="6">
    <location>
        <position position="227"/>
    </location>
</feature>
<dbReference type="EC" id="3.1.3.46" evidence="2"/>
<dbReference type="SUPFAM" id="SSF52540">
    <property type="entry name" value="P-loop containing nucleoside triphosphate hydrolases"/>
    <property type="match status" value="1"/>
</dbReference>
<keyword evidence="5" id="KW-0067">ATP-binding</keyword>
<sequence>MSWYIASDPANKICVVMVGLPGRGKSFMTQKLVRYMSWQSIKAKSFNVGSYRRMVTLQPNAEFFSNDNVLGKKLRKEAAHAAMVDLLNWLFEEDGRVAVYDATNSTRERRQWIKETLEEFHVHPLFVETICDDKDVILHTVADVKTDSPDYAGMDPQKAIDDFMKRIDAYKSIYETISSSERVSYVKIKNIGTQVVVHHIKSYLESHIVYYLMNLHIKPRRLWLSRHGESQFNLTGQLGGDADLTDRGMLYAQKLPSLLKAALNGEDAPLTVWTSTLQRTQQTAQYLPYPKIQWKALDELDAGVCDGLTYEEIKNKYPEDFYNRDENKFEYRYRGGESYYDVTTRLDPIIMELERQENIMIVTHQAVLRCIYAYFMNVPPESSPWLDVPLHTLICLQPGARGTVETRISANIPAVSTFRSKGEIPKANV</sequence>
<evidence type="ECO:0000256" key="2">
    <source>
        <dbReference type="ARBA" id="ARBA00013067"/>
    </source>
</evidence>
<dbReference type="PANTHER" id="PTHR10606">
    <property type="entry name" value="6-PHOSPHOFRUCTO-2-KINASE/FRUCTOSE-2,6-BISPHOSPHATASE"/>
    <property type="match status" value="1"/>
</dbReference>
<dbReference type="SMART" id="SM00855">
    <property type="entry name" value="PGAM"/>
    <property type="match status" value="1"/>
</dbReference>
<organism evidence="9 10">
    <name type="scientific">Starmerella bacillaris</name>
    <name type="common">Yeast</name>
    <name type="synonym">Candida zemplinina</name>
    <dbReference type="NCBI Taxonomy" id="1247836"/>
    <lineage>
        <taxon>Eukaryota</taxon>
        <taxon>Fungi</taxon>
        <taxon>Dikarya</taxon>
        <taxon>Ascomycota</taxon>
        <taxon>Saccharomycotina</taxon>
        <taxon>Dipodascomycetes</taxon>
        <taxon>Dipodascales</taxon>
        <taxon>Trichomonascaceae</taxon>
        <taxon>Starmerella</taxon>
    </lineage>
</organism>
<dbReference type="GO" id="GO:0006000">
    <property type="term" value="P:fructose metabolic process"/>
    <property type="evidence" value="ECO:0007669"/>
    <property type="project" value="InterPro"/>
</dbReference>
<accession>A0AAV5RI17</accession>
<comment type="similarity">
    <text evidence="1">In the C-terminal section; belongs to the phosphoglycerate mutase family.</text>
</comment>
<dbReference type="FunFam" id="3.40.50.300:FF:000644">
    <property type="entry name" value="GpmB, Fructose-2,6-bisphosphatase"/>
    <property type="match status" value="1"/>
</dbReference>
<keyword evidence="10" id="KW-1185">Reference proteome</keyword>
<feature type="binding site" evidence="7">
    <location>
        <begin position="226"/>
        <end position="233"/>
    </location>
    <ligand>
        <name>substrate</name>
    </ligand>
</feature>
<evidence type="ECO:0000256" key="6">
    <source>
        <dbReference type="PIRSR" id="PIRSR613078-1"/>
    </source>
</evidence>
<dbReference type="FunFam" id="3.40.50.1240:FF:000005">
    <property type="entry name" value="GpmB, Fructose-2,6-bisphosphatase"/>
    <property type="match status" value="1"/>
</dbReference>
<dbReference type="SUPFAM" id="SSF53254">
    <property type="entry name" value="Phosphoglycerate mutase-like"/>
    <property type="match status" value="1"/>
</dbReference>
<evidence type="ECO:0000256" key="5">
    <source>
        <dbReference type="ARBA" id="ARBA00022840"/>
    </source>
</evidence>
<name>A0AAV5RI17_STABA</name>
<dbReference type="PRINTS" id="PR00991">
    <property type="entry name" value="6PFRUCTKNASE"/>
</dbReference>
<dbReference type="GO" id="GO:0003873">
    <property type="term" value="F:6-phosphofructo-2-kinase activity"/>
    <property type="evidence" value="ECO:0007669"/>
    <property type="project" value="InterPro"/>
</dbReference>
<evidence type="ECO:0000256" key="3">
    <source>
        <dbReference type="ARBA" id="ARBA00022741"/>
    </source>
</evidence>
<dbReference type="GO" id="GO:0004331">
    <property type="term" value="F:fructose-2,6-bisphosphate 2-phosphatase activity"/>
    <property type="evidence" value="ECO:0007669"/>
    <property type="project" value="UniProtKB-EC"/>
</dbReference>
<keyword evidence="4" id="KW-0378">Hydrolase</keyword>
<dbReference type="GO" id="GO:0005829">
    <property type="term" value="C:cytosol"/>
    <property type="evidence" value="ECO:0007669"/>
    <property type="project" value="TreeGrafter"/>
</dbReference>
<proteinExistence type="inferred from homology"/>
<dbReference type="Gene3D" id="3.40.50.1240">
    <property type="entry name" value="Phosphoglycerate mutase-like"/>
    <property type="match status" value="1"/>
</dbReference>
<dbReference type="EMBL" id="BTGC01000003">
    <property type="protein sequence ID" value="GMM51164.1"/>
    <property type="molecule type" value="Genomic_DNA"/>
</dbReference>
<dbReference type="InterPro" id="IPR003094">
    <property type="entry name" value="6Pfruct_kin"/>
</dbReference>
<dbReference type="InterPro" id="IPR027417">
    <property type="entry name" value="P-loop_NTPase"/>
</dbReference>
<protein>
    <recommendedName>
        <fullName evidence="2">fructose-2,6-bisphosphate 2-phosphatase</fullName>
        <ecNumber evidence="2">3.1.3.46</ecNumber>
    </recommendedName>
</protein>
<evidence type="ECO:0000313" key="10">
    <source>
        <dbReference type="Proteomes" id="UP001362899"/>
    </source>
</evidence>
<evidence type="ECO:0000256" key="1">
    <source>
        <dbReference type="ARBA" id="ARBA00008408"/>
    </source>
</evidence>
<reference evidence="9 10" key="1">
    <citation type="journal article" date="2023" name="Elife">
        <title>Identification of key yeast species and microbe-microbe interactions impacting larval growth of Drosophila in the wild.</title>
        <authorList>
            <person name="Mure A."/>
            <person name="Sugiura Y."/>
            <person name="Maeda R."/>
            <person name="Honda K."/>
            <person name="Sakurai N."/>
            <person name="Takahashi Y."/>
            <person name="Watada M."/>
            <person name="Katoh T."/>
            <person name="Gotoh A."/>
            <person name="Gotoh Y."/>
            <person name="Taniguchi I."/>
            <person name="Nakamura K."/>
            <person name="Hayashi T."/>
            <person name="Katayama T."/>
            <person name="Uemura T."/>
            <person name="Hattori Y."/>
        </authorList>
    </citation>
    <scope>NUCLEOTIDE SEQUENCE [LARGE SCALE GENOMIC DNA]</scope>
    <source>
        <strain evidence="9 10">SB-73</strain>
    </source>
</reference>
<dbReference type="InterPro" id="IPR013078">
    <property type="entry name" value="His_Pase_superF_clade-1"/>
</dbReference>
<gene>
    <name evidence="9" type="ORF">DASB73_021220</name>
</gene>
<keyword evidence="3" id="KW-0547">Nucleotide-binding</keyword>
<dbReference type="GO" id="GO:0005524">
    <property type="term" value="F:ATP binding"/>
    <property type="evidence" value="ECO:0007669"/>
    <property type="project" value="UniProtKB-KW"/>
</dbReference>
<dbReference type="Pfam" id="PF01591">
    <property type="entry name" value="6PF2K"/>
    <property type="match status" value="1"/>
</dbReference>
<dbReference type="PANTHER" id="PTHR10606:SF44">
    <property type="entry name" value="6-PHOSPHOFRUCTO 2-KINASE_FRUCTOSE 2,6-BISPHOSPHATASE LONG FORM"/>
    <property type="match status" value="1"/>
</dbReference>
<dbReference type="InterPro" id="IPR013079">
    <property type="entry name" value="6Phosfructo_kin"/>
</dbReference>
<evidence type="ECO:0000259" key="8">
    <source>
        <dbReference type="Pfam" id="PF01591"/>
    </source>
</evidence>
<dbReference type="Gene3D" id="3.40.50.300">
    <property type="entry name" value="P-loop containing nucleotide triphosphate hydrolases"/>
    <property type="match status" value="1"/>
</dbReference>
<feature type="binding site" evidence="7">
    <location>
        <position position="279"/>
    </location>
    <ligand>
        <name>substrate</name>
    </ligand>
</feature>